<accession>A0ABX1DJQ7</accession>
<evidence type="ECO:0000313" key="9">
    <source>
        <dbReference type="Proteomes" id="UP000760545"/>
    </source>
</evidence>
<keyword evidence="5" id="KW-0597">Phosphoprotein</keyword>
<dbReference type="Proteomes" id="UP000760545">
    <property type="component" value="Unassembled WGS sequence"/>
</dbReference>
<dbReference type="PANTHER" id="PTHR43047:SF72">
    <property type="entry name" value="OSMOSENSING HISTIDINE PROTEIN KINASE SLN1"/>
    <property type="match status" value="1"/>
</dbReference>
<comment type="caution">
    <text evidence="8">The sequence shown here is derived from an EMBL/GenBank/DDBJ whole genome shotgun (WGS) entry which is preliminary data.</text>
</comment>
<dbReference type="PROSITE" id="PS50110">
    <property type="entry name" value="RESPONSE_REGULATORY"/>
    <property type="match status" value="1"/>
</dbReference>
<feature type="non-terminal residue" evidence="8">
    <location>
        <position position="245"/>
    </location>
</feature>
<dbReference type="InterPro" id="IPR001789">
    <property type="entry name" value="Sig_transdc_resp-reg_receiver"/>
</dbReference>
<dbReference type="SUPFAM" id="SSF52172">
    <property type="entry name" value="CheY-like"/>
    <property type="match status" value="1"/>
</dbReference>
<dbReference type="Gene3D" id="3.30.565.10">
    <property type="entry name" value="Histidine kinase-like ATPase, C-terminal domain"/>
    <property type="match status" value="1"/>
</dbReference>
<keyword evidence="3" id="KW-0808">Transferase</keyword>
<dbReference type="PANTHER" id="PTHR43047">
    <property type="entry name" value="TWO-COMPONENT HISTIDINE PROTEIN KINASE"/>
    <property type="match status" value="1"/>
</dbReference>
<evidence type="ECO:0000256" key="5">
    <source>
        <dbReference type="PROSITE-ProRule" id="PRU00169"/>
    </source>
</evidence>
<sequence length="245" mass="26909">RQAKNNPVLCIEVKDTGIGISEAQKEKVFEEFSQEDSSIEKRYGGTGLGLAISKKLTDLLQGRISLESEVGKGSTFLLEIPISIAEKNPQPVEEQRLHLKDATGVKVLTVDDEPAQLGLLKELIRNTGMTYQTAPNGKVALKMIKKQTPDLVLTDIQMPEMDGFELLRNIREELNLKELPVIALSGQPDVSPADDLKRGFSGSLLKPYSSQKLLQIMSDLLQLQLHKEPAPQSAAAEIGKGYSFT</sequence>
<gene>
    <name evidence="8" type="ORF">HC176_15610</name>
</gene>
<dbReference type="EMBL" id="JAAVJS010000061">
    <property type="protein sequence ID" value="NJX16903.1"/>
    <property type="molecule type" value="Genomic_DNA"/>
</dbReference>
<comment type="catalytic activity">
    <reaction evidence="1">
        <text>ATP + protein L-histidine = ADP + protein N-phospho-L-histidine.</text>
        <dbReference type="EC" id="2.7.13.3"/>
    </reaction>
</comment>
<feature type="domain" description="Response regulatory" evidence="7">
    <location>
        <begin position="106"/>
        <end position="221"/>
    </location>
</feature>
<name>A0ABX1DJQ7_9FLAO</name>
<keyword evidence="9" id="KW-1185">Reference proteome</keyword>
<dbReference type="InterPro" id="IPR004358">
    <property type="entry name" value="Sig_transdc_His_kin-like_C"/>
</dbReference>
<feature type="modified residue" description="4-aspartylphosphate" evidence="5">
    <location>
        <position position="155"/>
    </location>
</feature>
<dbReference type="Gene3D" id="3.40.50.2300">
    <property type="match status" value="1"/>
</dbReference>
<dbReference type="SUPFAM" id="SSF55874">
    <property type="entry name" value="ATPase domain of HSP90 chaperone/DNA topoisomerase II/histidine kinase"/>
    <property type="match status" value="1"/>
</dbReference>
<evidence type="ECO:0000259" key="7">
    <source>
        <dbReference type="PROSITE" id="PS50110"/>
    </source>
</evidence>
<dbReference type="PRINTS" id="PR00344">
    <property type="entry name" value="BCTRLSENSOR"/>
</dbReference>
<protein>
    <recommendedName>
        <fullName evidence="2">histidine kinase</fullName>
        <ecNumber evidence="2">2.7.13.3</ecNumber>
    </recommendedName>
</protein>
<evidence type="ECO:0000259" key="6">
    <source>
        <dbReference type="PROSITE" id="PS50109"/>
    </source>
</evidence>
<dbReference type="InterPro" id="IPR005467">
    <property type="entry name" value="His_kinase_dom"/>
</dbReference>
<evidence type="ECO:0000256" key="2">
    <source>
        <dbReference type="ARBA" id="ARBA00012438"/>
    </source>
</evidence>
<feature type="non-terminal residue" evidence="8">
    <location>
        <position position="1"/>
    </location>
</feature>
<keyword evidence="4" id="KW-0418">Kinase</keyword>
<dbReference type="SMART" id="SM00448">
    <property type="entry name" value="REC"/>
    <property type="match status" value="1"/>
</dbReference>
<dbReference type="PROSITE" id="PS50109">
    <property type="entry name" value="HIS_KIN"/>
    <property type="match status" value="1"/>
</dbReference>
<dbReference type="InterPro" id="IPR003594">
    <property type="entry name" value="HATPase_dom"/>
</dbReference>
<evidence type="ECO:0000256" key="3">
    <source>
        <dbReference type="ARBA" id="ARBA00022679"/>
    </source>
</evidence>
<dbReference type="CDD" id="cd17546">
    <property type="entry name" value="REC_hyHK_CKI1_RcsC-like"/>
    <property type="match status" value="1"/>
</dbReference>
<dbReference type="SMART" id="SM00387">
    <property type="entry name" value="HATPase_c"/>
    <property type="match status" value="1"/>
</dbReference>
<organism evidence="8 9">
    <name type="scientific">Tamlana crocina</name>
    <dbReference type="NCBI Taxonomy" id="393006"/>
    <lineage>
        <taxon>Bacteria</taxon>
        <taxon>Pseudomonadati</taxon>
        <taxon>Bacteroidota</taxon>
        <taxon>Flavobacteriia</taxon>
        <taxon>Flavobacteriales</taxon>
        <taxon>Flavobacteriaceae</taxon>
        <taxon>Tamlana</taxon>
    </lineage>
</organism>
<dbReference type="Pfam" id="PF00072">
    <property type="entry name" value="Response_reg"/>
    <property type="match status" value="1"/>
</dbReference>
<reference evidence="8 9" key="1">
    <citation type="submission" date="2020-03" db="EMBL/GenBank/DDBJ databases">
        <title>Tamlana sp. nov, isolated from XXX.</title>
        <authorList>
            <person name="Cao W.R."/>
        </authorList>
    </citation>
    <scope>NUCLEOTIDE SEQUENCE [LARGE SCALE GENOMIC DNA]</scope>
    <source>
        <strain evidence="8 9">HST1-43</strain>
    </source>
</reference>
<feature type="domain" description="Histidine kinase" evidence="6">
    <location>
        <begin position="1"/>
        <end position="84"/>
    </location>
</feature>
<evidence type="ECO:0000256" key="1">
    <source>
        <dbReference type="ARBA" id="ARBA00000085"/>
    </source>
</evidence>
<evidence type="ECO:0000256" key="4">
    <source>
        <dbReference type="ARBA" id="ARBA00022777"/>
    </source>
</evidence>
<dbReference type="InterPro" id="IPR011006">
    <property type="entry name" value="CheY-like_superfamily"/>
</dbReference>
<dbReference type="InterPro" id="IPR036890">
    <property type="entry name" value="HATPase_C_sf"/>
</dbReference>
<evidence type="ECO:0000313" key="8">
    <source>
        <dbReference type="EMBL" id="NJX16903.1"/>
    </source>
</evidence>
<proteinExistence type="predicted"/>
<dbReference type="Pfam" id="PF02518">
    <property type="entry name" value="HATPase_c"/>
    <property type="match status" value="1"/>
</dbReference>
<dbReference type="EC" id="2.7.13.3" evidence="2"/>